<dbReference type="Gene3D" id="2.40.10.120">
    <property type="match status" value="1"/>
</dbReference>
<dbReference type="InterPro" id="IPR036034">
    <property type="entry name" value="PDZ_sf"/>
</dbReference>
<keyword evidence="2 5" id="KW-0378">Hydrolase</keyword>
<feature type="domain" description="PDZ" evidence="4">
    <location>
        <begin position="298"/>
        <end position="390"/>
    </location>
</feature>
<keyword evidence="1 5" id="KW-0645">Protease</keyword>
<gene>
    <name evidence="5" type="primary">degP_6</name>
    <name evidence="5" type="ORF">MFFC18_44810</name>
</gene>
<protein>
    <submittedName>
        <fullName evidence="5">Periplasmic serine endoprotease DegP</fullName>
        <ecNumber evidence="5">3.4.21.107</ecNumber>
    </submittedName>
</protein>
<dbReference type="RefSeq" id="WP_075083871.1">
    <property type="nucleotide sequence ID" value="NZ_CP042912.1"/>
</dbReference>
<dbReference type="InterPro" id="IPR051201">
    <property type="entry name" value="Chloro_Bact_Ser_Proteases"/>
</dbReference>
<evidence type="ECO:0000259" key="4">
    <source>
        <dbReference type="PROSITE" id="PS50106"/>
    </source>
</evidence>
<dbReference type="GO" id="GO:0004252">
    <property type="term" value="F:serine-type endopeptidase activity"/>
    <property type="evidence" value="ECO:0007669"/>
    <property type="project" value="InterPro"/>
</dbReference>
<keyword evidence="3" id="KW-0732">Signal</keyword>
<dbReference type="GO" id="GO:0006508">
    <property type="term" value="P:proteolysis"/>
    <property type="evidence" value="ECO:0007669"/>
    <property type="project" value="UniProtKB-KW"/>
</dbReference>
<dbReference type="InterPro" id="IPR001940">
    <property type="entry name" value="Peptidase_S1C"/>
</dbReference>
<dbReference type="PRINTS" id="PR00834">
    <property type="entry name" value="PROTEASES2C"/>
</dbReference>
<evidence type="ECO:0000313" key="5">
    <source>
        <dbReference type="EMBL" id="QEG24561.1"/>
    </source>
</evidence>
<organism evidence="5 6">
    <name type="scientific">Mariniblastus fucicola</name>
    <dbReference type="NCBI Taxonomy" id="980251"/>
    <lineage>
        <taxon>Bacteria</taxon>
        <taxon>Pseudomonadati</taxon>
        <taxon>Planctomycetota</taxon>
        <taxon>Planctomycetia</taxon>
        <taxon>Pirellulales</taxon>
        <taxon>Pirellulaceae</taxon>
        <taxon>Mariniblastus</taxon>
    </lineage>
</organism>
<dbReference type="AlphaFoldDB" id="A0A5B9PQ09"/>
<dbReference type="Pfam" id="PF13365">
    <property type="entry name" value="Trypsin_2"/>
    <property type="match status" value="1"/>
</dbReference>
<dbReference type="KEGG" id="mff:MFFC18_44810"/>
<proteinExistence type="predicted"/>
<dbReference type="PANTHER" id="PTHR43343">
    <property type="entry name" value="PEPTIDASE S12"/>
    <property type="match status" value="1"/>
</dbReference>
<dbReference type="InterPro" id="IPR001478">
    <property type="entry name" value="PDZ"/>
</dbReference>
<name>A0A5B9PQ09_9BACT</name>
<dbReference type="OrthoDB" id="248175at2"/>
<dbReference type="SUPFAM" id="SSF50494">
    <property type="entry name" value="Trypsin-like serine proteases"/>
    <property type="match status" value="1"/>
</dbReference>
<evidence type="ECO:0000256" key="1">
    <source>
        <dbReference type="ARBA" id="ARBA00022670"/>
    </source>
</evidence>
<evidence type="ECO:0000256" key="3">
    <source>
        <dbReference type="SAM" id="SignalP"/>
    </source>
</evidence>
<dbReference type="SUPFAM" id="SSF50156">
    <property type="entry name" value="PDZ domain-like"/>
    <property type="match status" value="1"/>
</dbReference>
<evidence type="ECO:0000256" key="2">
    <source>
        <dbReference type="ARBA" id="ARBA00022801"/>
    </source>
</evidence>
<dbReference type="EC" id="3.4.21.107" evidence="5"/>
<feature type="signal peptide" evidence="3">
    <location>
        <begin position="1"/>
        <end position="39"/>
    </location>
</feature>
<dbReference type="STRING" id="980251.GCA_001642875_01088"/>
<feature type="chain" id="PRO_5022718285" evidence="3">
    <location>
        <begin position="40"/>
        <end position="407"/>
    </location>
</feature>
<dbReference type="Gene3D" id="2.30.42.10">
    <property type="match status" value="1"/>
</dbReference>
<dbReference type="InterPro" id="IPR009003">
    <property type="entry name" value="Peptidase_S1_PA"/>
</dbReference>
<dbReference type="Pfam" id="PF13180">
    <property type="entry name" value="PDZ_2"/>
    <property type="match status" value="1"/>
</dbReference>
<dbReference type="PROSITE" id="PS50106">
    <property type="entry name" value="PDZ"/>
    <property type="match status" value="1"/>
</dbReference>
<dbReference type="PANTHER" id="PTHR43343:SF3">
    <property type="entry name" value="PROTEASE DO-LIKE 8, CHLOROPLASTIC"/>
    <property type="match status" value="1"/>
</dbReference>
<dbReference type="Proteomes" id="UP000322214">
    <property type="component" value="Chromosome"/>
</dbReference>
<sequence length="407" mass="44379" precursor="true">MRDPQIAIHSQNVDLLNRKQTIVPKFLLCLAAAMGSTFAGFNMADAQTPTQATLTSRTEPVPSRESMYKDLESQAASLEKHYRHVKRIVRTVQPTVAHIEAKKRQSANSSGKSSGSDQRVVVIEEAGAGVVIQYRGRTYVITNYHVIESSGISDIRIESDGIVYYPTRAMHDRATDLSVLEVDKRGLTPAKLGDSRQTEIGDFVVAVGSPFGLSHSVSYGIVSALHRHDLELGPQGVKYQDFMQTDAAINPGNSGGPLMNIRGEVVGINTAIASNSGGNDGIGFSIPINMVMRIVSDLIDFGEVKRGFLGVSLDARYGAERAKQLGLDRSYGALITSITPNSPAAVSNLQVGDVVLEYNNRRIHNDSHLVTRVSLSTIGEEVPLRVFRRGNFQTITVKITDRSQFKR</sequence>
<keyword evidence="6" id="KW-1185">Reference proteome</keyword>
<reference evidence="5 6" key="1">
    <citation type="submission" date="2019-08" db="EMBL/GenBank/DDBJ databases">
        <title>Deep-cultivation of Planctomycetes and their phenomic and genomic characterization uncovers novel biology.</title>
        <authorList>
            <person name="Wiegand S."/>
            <person name="Jogler M."/>
            <person name="Boedeker C."/>
            <person name="Pinto D."/>
            <person name="Vollmers J."/>
            <person name="Rivas-Marin E."/>
            <person name="Kohn T."/>
            <person name="Peeters S.H."/>
            <person name="Heuer A."/>
            <person name="Rast P."/>
            <person name="Oberbeckmann S."/>
            <person name="Bunk B."/>
            <person name="Jeske O."/>
            <person name="Meyerdierks A."/>
            <person name="Storesund J.E."/>
            <person name="Kallscheuer N."/>
            <person name="Luecker S."/>
            <person name="Lage O.M."/>
            <person name="Pohl T."/>
            <person name="Merkel B.J."/>
            <person name="Hornburger P."/>
            <person name="Mueller R.-W."/>
            <person name="Bruemmer F."/>
            <person name="Labrenz M."/>
            <person name="Spormann A.M."/>
            <person name="Op den Camp H."/>
            <person name="Overmann J."/>
            <person name="Amann R."/>
            <person name="Jetten M.S.M."/>
            <person name="Mascher T."/>
            <person name="Medema M.H."/>
            <person name="Devos D.P."/>
            <person name="Kaster A.-K."/>
            <person name="Ovreas L."/>
            <person name="Rohde M."/>
            <person name="Galperin M.Y."/>
            <person name="Jogler C."/>
        </authorList>
    </citation>
    <scope>NUCLEOTIDE SEQUENCE [LARGE SCALE GENOMIC DNA]</scope>
    <source>
        <strain evidence="5 6">FC18</strain>
    </source>
</reference>
<dbReference type="EMBL" id="CP042912">
    <property type="protein sequence ID" value="QEG24561.1"/>
    <property type="molecule type" value="Genomic_DNA"/>
</dbReference>
<accession>A0A5B9PQ09</accession>
<dbReference type="SMART" id="SM00228">
    <property type="entry name" value="PDZ"/>
    <property type="match status" value="1"/>
</dbReference>
<evidence type="ECO:0000313" key="6">
    <source>
        <dbReference type="Proteomes" id="UP000322214"/>
    </source>
</evidence>